<reference evidence="2" key="1">
    <citation type="journal article" date="2021" name="Proc. Natl. Acad. Sci. U.S.A.">
        <title>A Catalog of Tens of Thousands of Viruses from Human Metagenomes Reveals Hidden Associations with Chronic Diseases.</title>
        <authorList>
            <person name="Tisza M.J."/>
            <person name="Buck C.B."/>
        </authorList>
    </citation>
    <scope>NUCLEOTIDE SEQUENCE</scope>
    <source>
        <strain evidence="2">CtfrT39</strain>
    </source>
</reference>
<feature type="region of interest" description="Disordered" evidence="1">
    <location>
        <begin position="1"/>
        <end position="26"/>
    </location>
</feature>
<sequence length="79" mass="9512">MMSKRKGDHHYHNKVPPFTPDPEHYTRKQHTWKAKVAYETEDAAWEFLNQRPELKAQGYVAYQCKTCQKWHVGKLRIKN</sequence>
<evidence type="ECO:0000313" key="2">
    <source>
        <dbReference type="EMBL" id="DAF96654.1"/>
    </source>
</evidence>
<name>A0A8S5UQJ9_9CAUD</name>
<organism evidence="2">
    <name type="scientific">Siphoviridae sp. ctfrT39</name>
    <dbReference type="NCBI Taxonomy" id="2825598"/>
    <lineage>
        <taxon>Viruses</taxon>
        <taxon>Duplodnaviria</taxon>
        <taxon>Heunggongvirae</taxon>
        <taxon>Uroviricota</taxon>
        <taxon>Caudoviricetes</taxon>
    </lineage>
</organism>
<protein>
    <submittedName>
        <fullName evidence="2">Uncharacterized protein</fullName>
    </submittedName>
</protein>
<dbReference type="EMBL" id="BK016120">
    <property type="protein sequence ID" value="DAF96654.1"/>
    <property type="molecule type" value="Genomic_DNA"/>
</dbReference>
<feature type="compositionally biased region" description="Basic residues" evidence="1">
    <location>
        <begin position="1"/>
        <end position="13"/>
    </location>
</feature>
<accession>A0A8S5UQJ9</accession>
<proteinExistence type="predicted"/>
<evidence type="ECO:0000256" key="1">
    <source>
        <dbReference type="SAM" id="MobiDB-lite"/>
    </source>
</evidence>